<dbReference type="Pfam" id="PF00270">
    <property type="entry name" value="DEAD"/>
    <property type="match status" value="1"/>
</dbReference>
<dbReference type="InterPro" id="IPR011545">
    <property type="entry name" value="DEAD/DEAH_box_helicase_dom"/>
</dbReference>
<feature type="domain" description="Helicase ATP-binding" evidence="14">
    <location>
        <begin position="352"/>
        <end position="554"/>
    </location>
</feature>
<evidence type="ECO:0000259" key="15">
    <source>
        <dbReference type="PROSITE" id="PS51194"/>
    </source>
</evidence>
<dbReference type="SUPFAM" id="SSF52540">
    <property type="entry name" value="P-loop containing nucleoside triphosphate hydrolases"/>
    <property type="match status" value="1"/>
</dbReference>
<reference evidence="18" key="1">
    <citation type="journal article" date="2014" name="Proc. Natl. Acad. Sci. U.S.A.">
        <title>Extensive sampling of basidiomycete genomes demonstrates inadequacy of the white-rot/brown-rot paradigm for wood decay fungi.</title>
        <authorList>
            <person name="Riley R."/>
            <person name="Salamov A.A."/>
            <person name="Brown D.W."/>
            <person name="Nagy L.G."/>
            <person name="Floudas D."/>
            <person name="Held B.W."/>
            <person name="Levasseur A."/>
            <person name="Lombard V."/>
            <person name="Morin E."/>
            <person name="Otillar R."/>
            <person name="Lindquist E.A."/>
            <person name="Sun H."/>
            <person name="LaButti K.M."/>
            <person name="Schmutz J."/>
            <person name="Jabbour D."/>
            <person name="Luo H."/>
            <person name="Baker S.E."/>
            <person name="Pisabarro A.G."/>
            <person name="Walton J.D."/>
            <person name="Blanchette R.A."/>
            <person name="Henrissat B."/>
            <person name="Martin F."/>
            <person name="Cullen D."/>
            <person name="Hibbett D.S."/>
            <person name="Grigoriev I.V."/>
        </authorList>
    </citation>
    <scope>NUCLEOTIDE SEQUENCE [LARGE SCALE GENOMIC DNA]</scope>
    <source>
        <strain evidence="18">MUCL 33604</strain>
    </source>
</reference>
<dbReference type="HOGENOM" id="CLU_003041_11_3_1"/>
<feature type="short sequence motif" description="Q motif" evidence="11">
    <location>
        <begin position="321"/>
        <end position="349"/>
    </location>
</feature>
<dbReference type="InParanoid" id="A0A067QB41"/>
<dbReference type="PROSITE" id="PS51195">
    <property type="entry name" value="Q_MOTIF"/>
    <property type="match status" value="1"/>
</dbReference>
<dbReference type="InterPro" id="IPR014014">
    <property type="entry name" value="RNA_helicase_DEAD_Q_motif"/>
</dbReference>
<dbReference type="GO" id="GO:0005524">
    <property type="term" value="F:ATP binding"/>
    <property type="evidence" value="ECO:0007669"/>
    <property type="project" value="UniProtKB-KW"/>
</dbReference>
<dbReference type="InterPro" id="IPR057479">
    <property type="entry name" value="PRP28/DDX23-like_helical"/>
</dbReference>
<evidence type="ECO:0000256" key="11">
    <source>
        <dbReference type="PROSITE-ProRule" id="PRU00552"/>
    </source>
</evidence>
<feature type="region of interest" description="Disordered" evidence="13">
    <location>
        <begin position="1"/>
        <end position="185"/>
    </location>
</feature>
<dbReference type="SMART" id="SM00487">
    <property type="entry name" value="DEXDc"/>
    <property type="match status" value="1"/>
</dbReference>
<dbReference type="InterPro" id="IPR001650">
    <property type="entry name" value="Helicase_C-like"/>
</dbReference>
<dbReference type="SMART" id="SM00490">
    <property type="entry name" value="HELICc"/>
    <property type="match status" value="1"/>
</dbReference>
<feature type="region of interest" description="Disordered" evidence="13">
    <location>
        <begin position="728"/>
        <end position="748"/>
    </location>
</feature>
<evidence type="ECO:0000256" key="8">
    <source>
        <dbReference type="ARBA" id="ARBA00037954"/>
    </source>
</evidence>
<comment type="subunit">
    <text evidence="9">Component of the U5 snRNP complex.</text>
</comment>
<comment type="catalytic activity">
    <reaction evidence="10">
        <text>ATP + H2O = ADP + phosphate + H(+)</text>
        <dbReference type="Rhea" id="RHEA:13065"/>
        <dbReference type="ChEBI" id="CHEBI:15377"/>
        <dbReference type="ChEBI" id="CHEBI:15378"/>
        <dbReference type="ChEBI" id="CHEBI:30616"/>
        <dbReference type="ChEBI" id="CHEBI:43474"/>
        <dbReference type="ChEBI" id="CHEBI:456216"/>
        <dbReference type="EC" id="3.6.4.13"/>
    </reaction>
</comment>
<evidence type="ECO:0000256" key="5">
    <source>
        <dbReference type="ARBA" id="ARBA00022806"/>
    </source>
</evidence>
<evidence type="ECO:0000256" key="7">
    <source>
        <dbReference type="ARBA" id="ARBA00023187"/>
    </source>
</evidence>
<evidence type="ECO:0000256" key="6">
    <source>
        <dbReference type="ARBA" id="ARBA00022840"/>
    </source>
</evidence>
<sequence length="748" mass="83764">MSRNEPLSIESLLEKQKAEKEAASKPKFMSKEERAKLAIEKRSQEIREQKEKDDRSKKEREQLEKQADELRQRETARHQPGRYGGGGRYEDRYDRDRDRYGRRDSRDNRRPDDRQSRPAYQNGIPTGPRADRAKVPPTGPASSRGSPAPPLPAGSMGPPPASSSSTPSRITSASESFVPSMSENEMSAIRSRYLGVDKKKRKIRKMNDRKFVFDWDEQDDTFATDSPIAAGSNRQGAQVMFGRGHLAGLDDFGGAAPRKNGAQADVHHTDPMERRKAAKSGLDERHWSEKSLDEMRDRDWRIFREDFSISARGGLIPHPLRSWKESAIPEQILEVIDEIGYKDPSPIQRQAIPIGLQNRDIIGIAETGSGKTAAFVIPMLAFISSLPPFTDEIRHLGPYSLILAPTRELAQQIESEARKFASPLGFKCVSIVGGRAVEEQQFNLREGAEIIIATPGRLKDVIERHVLVLSQCRYVVMDEADRMVNLGFEADLLFILDRLPSDLMEGEDRGEQMDIDGETVIRKGRTRVTTLFSATMPPPVERLAKKYLRKPAVITIGEAGRAVDTVEQKVEFASGDEKKKIRMLEILNSGAYQPPIIVFVNQKKTADMVAKDIQRGGWSATTLHSGKNQEQREAALNALRTGDSDILVATDLAGRGIDVQDVSLVINYQMANTIEAYVHRIGRTGRAGKQGTAITFLTNDDAEVMYDLKQEISKSPVSKVPMELAKHEFAQHKVSREMKRKRDAEDEG</sequence>
<evidence type="ECO:0000313" key="17">
    <source>
        <dbReference type="EMBL" id="KDQ60727.1"/>
    </source>
</evidence>
<evidence type="ECO:0000256" key="13">
    <source>
        <dbReference type="SAM" id="MobiDB-lite"/>
    </source>
</evidence>
<evidence type="ECO:0000256" key="2">
    <source>
        <dbReference type="ARBA" id="ARBA00022664"/>
    </source>
</evidence>
<dbReference type="GO" id="GO:0003676">
    <property type="term" value="F:nucleic acid binding"/>
    <property type="evidence" value="ECO:0007669"/>
    <property type="project" value="InterPro"/>
</dbReference>
<evidence type="ECO:0000313" key="18">
    <source>
        <dbReference type="Proteomes" id="UP000027265"/>
    </source>
</evidence>
<keyword evidence="2" id="KW-0507">mRNA processing</keyword>
<keyword evidence="5 12" id="KW-0347">Helicase</keyword>
<proteinExistence type="inferred from homology"/>
<evidence type="ECO:0000259" key="16">
    <source>
        <dbReference type="PROSITE" id="PS51195"/>
    </source>
</evidence>
<evidence type="ECO:0000256" key="3">
    <source>
        <dbReference type="ARBA" id="ARBA00022741"/>
    </source>
</evidence>
<dbReference type="AlphaFoldDB" id="A0A067QB41"/>
<name>A0A067QB41_9AGAM</name>
<protein>
    <recommendedName>
        <fullName evidence="1">RNA helicase</fullName>
        <ecNumber evidence="1">3.6.4.13</ecNumber>
    </recommendedName>
</protein>
<evidence type="ECO:0000256" key="9">
    <source>
        <dbReference type="ARBA" id="ARBA00038719"/>
    </source>
</evidence>
<dbReference type="InterPro" id="IPR000629">
    <property type="entry name" value="RNA-helicase_DEAD-box_CS"/>
</dbReference>
<feature type="compositionally biased region" description="Basic and acidic residues" evidence="13">
    <location>
        <begin position="265"/>
        <end position="283"/>
    </location>
</feature>
<dbReference type="GO" id="GO:0008380">
    <property type="term" value="P:RNA splicing"/>
    <property type="evidence" value="ECO:0007669"/>
    <property type="project" value="UniProtKB-KW"/>
</dbReference>
<dbReference type="PROSITE" id="PS51194">
    <property type="entry name" value="HELICASE_CTER"/>
    <property type="match status" value="1"/>
</dbReference>
<dbReference type="FunCoup" id="A0A067QB41">
    <property type="interactions" value="626"/>
</dbReference>
<dbReference type="OrthoDB" id="196131at2759"/>
<keyword evidence="7" id="KW-0508">mRNA splicing</keyword>
<evidence type="ECO:0000259" key="14">
    <source>
        <dbReference type="PROSITE" id="PS51192"/>
    </source>
</evidence>
<dbReference type="GO" id="GO:0003724">
    <property type="term" value="F:RNA helicase activity"/>
    <property type="evidence" value="ECO:0007669"/>
    <property type="project" value="UniProtKB-EC"/>
</dbReference>
<keyword evidence="4 12" id="KW-0378">Hydrolase</keyword>
<feature type="domain" description="Helicase C-terminal" evidence="15">
    <location>
        <begin position="565"/>
        <end position="728"/>
    </location>
</feature>
<evidence type="ECO:0000256" key="12">
    <source>
        <dbReference type="RuleBase" id="RU000492"/>
    </source>
</evidence>
<dbReference type="PROSITE" id="PS00039">
    <property type="entry name" value="DEAD_ATP_HELICASE"/>
    <property type="match status" value="1"/>
</dbReference>
<dbReference type="InterPro" id="IPR027417">
    <property type="entry name" value="P-loop_NTPase"/>
</dbReference>
<evidence type="ECO:0000256" key="4">
    <source>
        <dbReference type="ARBA" id="ARBA00022801"/>
    </source>
</evidence>
<dbReference type="Proteomes" id="UP000027265">
    <property type="component" value="Unassembled WGS sequence"/>
</dbReference>
<feature type="region of interest" description="Disordered" evidence="13">
    <location>
        <begin position="259"/>
        <end position="283"/>
    </location>
</feature>
<dbReference type="CDD" id="cd18787">
    <property type="entry name" value="SF2_C_DEAD"/>
    <property type="match status" value="1"/>
</dbReference>
<accession>A0A067QB41</accession>
<keyword evidence="6 12" id="KW-0067">ATP-binding</keyword>
<dbReference type="EMBL" id="KL197713">
    <property type="protein sequence ID" value="KDQ60727.1"/>
    <property type="molecule type" value="Genomic_DNA"/>
</dbReference>
<feature type="compositionally biased region" description="Low complexity" evidence="13">
    <location>
        <begin position="162"/>
        <end position="174"/>
    </location>
</feature>
<dbReference type="Gene3D" id="3.40.50.300">
    <property type="entry name" value="P-loop containing nucleotide triphosphate hydrolases"/>
    <property type="match status" value="2"/>
</dbReference>
<dbReference type="Pfam" id="PF00271">
    <property type="entry name" value="Helicase_C"/>
    <property type="match status" value="1"/>
</dbReference>
<evidence type="ECO:0000256" key="1">
    <source>
        <dbReference type="ARBA" id="ARBA00012552"/>
    </source>
</evidence>
<organism evidence="17 18">
    <name type="scientific">Jaapia argillacea MUCL 33604</name>
    <dbReference type="NCBI Taxonomy" id="933084"/>
    <lineage>
        <taxon>Eukaryota</taxon>
        <taxon>Fungi</taxon>
        <taxon>Dikarya</taxon>
        <taxon>Basidiomycota</taxon>
        <taxon>Agaricomycotina</taxon>
        <taxon>Agaricomycetes</taxon>
        <taxon>Agaricomycetidae</taxon>
        <taxon>Jaapiales</taxon>
        <taxon>Jaapiaceae</taxon>
        <taxon>Jaapia</taxon>
    </lineage>
</organism>
<comment type="similarity">
    <text evidence="8">Belongs to the DEAD box helicase family. DDX23/PRP28 subfamily.</text>
</comment>
<feature type="compositionally biased region" description="Basic and acidic residues" evidence="13">
    <location>
        <begin position="88"/>
        <end position="116"/>
    </location>
</feature>
<dbReference type="EC" id="3.6.4.13" evidence="1"/>
<dbReference type="PANTHER" id="PTHR47958">
    <property type="entry name" value="ATP-DEPENDENT RNA HELICASE DBP3"/>
    <property type="match status" value="1"/>
</dbReference>
<dbReference type="CDD" id="cd17945">
    <property type="entry name" value="DEADc_DDX23"/>
    <property type="match status" value="1"/>
</dbReference>
<feature type="compositionally biased region" description="Basic and acidic residues" evidence="13">
    <location>
        <begin position="12"/>
        <end position="77"/>
    </location>
</feature>
<evidence type="ECO:0000256" key="10">
    <source>
        <dbReference type="ARBA" id="ARBA00047984"/>
    </source>
</evidence>
<dbReference type="PROSITE" id="PS51192">
    <property type="entry name" value="HELICASE_ATP_BIND_1"/>
    <property type="match status" value="1"/>
</dbReference>
<dbReference type="GO" id="GO:0016787">
    <property type="term" value="F:hydrolase activity"/>
    <property type="evidence" value="ECO:0007669"/>
    <property type="project" value="UniProtKB-KW"/>
</dbReference>
<dbReference type="InterPro" id="IPR014001">
    <property type="entry name" value="Helicase_ATP-bd"/>
</dbReference>
<keyword evidence="3 12" id="KW-0547">Nucleotide-binding</keyword>
<feature type="domain" description="DEAD-box RNA helicase Q" evidence="16">
    <location>
        <begin position="321"/>
        <end position="349"/>
    </location>
</feature>
<feature type="compositionally biased region" description="Pro residues" evidence="13">
    <location>
        <begin position="147"/>
        <end position="161"/>
    </location>
</feature>
<dbReference type="STRING" id="933084.A0A067QB41"/>
<feature type="compositionally biased region" description="Polar residues" evidence="13">
    <location>
        <begin position="175"/>
        <end position="185"/>
    </location>
</feature>
<gene>
    <name evidence="17" type="ORF">JAAARDRAFT_31702</name>
</gene>
<keyword evidence="18" id="KW-1185">Reference proteome</keyword>
<dbReference type="GO" id="GO:0006397">
    <property type="term" value="P:mRNA processing"/>
    <property type="evidence" value="ECO:0007669"/>
    <property type="project" value="UniProtKB-KW"/>
</dbReference>
<dbReference type="Pfam" id="PF25430">
    <property type="entry name" value="DDX23"/>
    <property type="match status" value="1"/>
</dbReference>